<evidence type="ECO:0000256" key="4">
    <source>
        <dbReference type="ARBA" id="ARBA00023127"/>
    </source>
</evidence>
<evidence type="ECO:0000256" key="7">
    <source>
        <dbReference type="RuleBase" id="RU000383"/>
    </source>
</evidence>
<evidence type="ECO:0000313" key="10">
    <source>
        <dbReference type="EMBL" id="MED6169890.1"/>
    </source>
</evidence>
<dbReference type="PIRSF" id="PIRSF001771">
    <property type="entry name" value="Cyclin_A_B_D_E"/>
    <property type="match status" value="1"/>
</dbReference>
<organism evidence="10 11">
    <name type="scientific">Stylosanthes scabra</name>
    <dbReference type="NCBI Taxonomy" id="79078"/>
    <lineage>
        <taxon>Eukaryota</taxon>
        <taxon>Viridiplantae</taxon>
        <taxon>Streptophyta</taxon>
        <taxon>Embryophyta</taxon>
        <taxon>Tracheophyta</taxon>
        <taxon>Spermatophyta</taxon>
        <taxon>Magnoliopsida</taxon>
        <taxon>eudicotyledons</taxon>
        <taxon>Gunneridae</taxon>
        <taxon>Pentapetalae</taxon>
        <taxon>rosids</taxon>
        <taxon>fabids</taxon>
        <taxon>Fabales</taxon>
        <taxon>Fabaceae</taxon>
        <taxon>Papilionoideae</taxon>
        <taxon>50 kb inversion clade</taxon>
        <taxon>dalbergioids sensu lato</taxon>
        <taxon>Dalbergieae</taxon>
        <taxon>Pterocarpus clade</taxon>
        <taxon>Stylosanthes</taxon>
    </lineage>
</organism>
<comment type="caution">
    <text evidence="10">The sequence shown here is derived from an EMBL/GenBank/DDBJ whole genome shotgun (WGS) entry which is preliminary data.</text>
</comment>
<sequence length="365" mass="41813">MENNRTRGKAKAKEEIGQRNRQVLGDIGNLDGNHISRPITRNFHAKLLANSQSSANVVSSKAQANEQGATQGNENFVQPESDITTSVRNKKHGLEESVELQNEERFKKRSCRKDITLNEEITAQSKAAQDISSEPEDEHVDINADNGDVDLQVAEYLDDIYEFYKLTEDKSRVPDYMNSQNEITENMRLITVDWLVEVHWRFNLMPETLFLAINIIDRYLSMSVVPKAELQLVGICALIIACKYVEILYPQVKAFAKLSNDAYTKKQIEIMEIAILDKIEWYLAVPTPYVFLHRFIRASEQLDLELENMIFFLAELGLIHYQNALYCPSLIAAATMLAARYALNRNPFWTEILKLRTGYVAEQIM</sequence>
<dbReference type="InterPro" id="IPR004367">
    <property type="entry name" value="Cyclin_C-dom"/>
</dbReference>
<keyword evidence="5" id="KW-0131">Cell cycle</keyword>
<dbReference type="EMBL" id="JASCZI010151128">
    <property type="protein sequence ID" value="MED6169890.1"/>
    <property type="molecule type" value="Genomic_DNA"/>
</dbReference>
<keyword evidence="3" id="KW-0132">Cell division</keyword>
<dbReference type="PANTHER" id="PTHR10177">
    <property type="entry name" value="CYCLINS"/>
    <property type="match status" value="1"/>
</dbReference>
<evidence type="ECO:0000256" key="3">
    <source>
        <dbReference type="ARBA" id="ARBA00022618"/>
    </source>
</evidence>
<comment type="subunit">
    <text evidence="2">Interacts with the CDC2 protein kinase to form a serine/threonine kinase holoenzyme complex also known as maturation promoting factor (MPF). The cyclin subunit imparts substrate specificity to the complex.</text>
</comment>
<keyword evidence="11" id="KW-1185">Reference proteome</keyword>
<evidence type="ECO:0000313" key="11">
    <source>
        <dbReference type="Proteomes" id="UP001341840"/>
    </source>
</evidence>
<accession>A0ABU6V880</accession>
<dbReference type="InterPro" id="IPR013763">
    <property type="entry name" value="Cyclin-like_dom"/>
</dbReference>
<reference evidence="10 11" key="1">
    <citation type="journal article" date="2023" name="Plants (Basel)">
        <title>Bridging the Gap: Combining Genomics and Transcriptomics Approaches to Understand Stylosanthes scabra, an Orphan Legume from the Brazilian Caatinga.</title>
        <authorList>
            <person name="Ferreira-Neto J.R.C."/>
            <person name="da Silva M.D."/>
            <person name="Binneck E."/>
            <person name="de Melo N.F."/>
            <person name="da Silva R.H."/>
            <person name="de Melo A.L.T.M."/>
            <person name="Pandolfi V."/>
            <person name="Bustamante F.O."/>
            <person name="Brasileiro-Vidal A.C."/>
            <person name="Benko-Iseppon A.M."/>
        </authorList>
    </citation>
    <scope>NUCLEOTIDE SEQUENCE [LARGE SCALE GENOMIC DNA]</scope>
    <source>
        <tissue evidence="10">Leaves</tissue>
    </source>
</reference>
<comment type="similarity">
    <text evidence="1">Belongs to the cyclin family. Cyclin AB subfamily.</text>
</comment>
<gene>
    <name evidence="10" type="ORF">PIB30_025457</name>
</gene>
<dbReference type="InterPro" id="IPR039361">
    <property type="entry name" value="Cyclin"/>
</dbReference>
<dbReference type="InterPro" id="IPR036915">
    <property type="entry name" value="Cyclin-like_sf"/>
</dbReference>
<feature type="domain" description="Cyclin-like" evidence="9">
    <location>
        <begin position="193"/>
        <end position="277"/>
    </location>
</feature>
<dbReference type="Pfam" id="PF00134">
    <property type="entry name" value="Cyclin_N"/>
    <property type="match status" value="1"/>
</dbReference>
<evidence type="ECO:0000256" key="8">
    <source>
        <dbReference type="SAM" id="MobiDB-lite"/>
    </source>
</evidence>
<dbReference type="SUPFAM" id="SSF47954">
    <property type="entry name" value="Cyclin-like"/>
    <property type="match status" value="2"/>
</dbReference>
<keyword evidence="4 7" id="KW-0195">Cyclin</keyword>
<proteinExistence type="inferred from homology"/>
<evidence type="ECO:0000256" key="2">
    <source>
        <dbReference type="ARBA" id="ARBA00011177"/>
    </source>
</evidence>
<dbReference type="InterPro" id="IPR046965">
    <property type="entry name" value="Cyclin_A/B-like"/>
</dbReference>
<feature type="region of interest" description="Disordered" evidence="8">
    <location>
        <begin position="124"/>
        <end position="143"/>
    </location>
</feature>
<dbReference type="SMART" id="SM00385">
    <property type="entry name" value="CYCLIN"/>
    <property type="match status" value="2"/>
</dbReference>
<evidence type="ECO:0000256" key="5">
    <source>
        <dbReference type="ARBA" id="ARBA00023306"/>
    </source>
</evidence>
<evidence type="ECO:0000256" key="1">
    <source>
        <dbReference type="ARBA" id="ARBA00006955"/>
    </source>
</evidence>
<dbReference type="Proteomes" id="UP001341840">
    <property type="component" value="Unassembled WGS sequence"/>
</dbReference>
<dbReference type="InterPro" id="IPR006671">
    <property type="entry name" value="Cyclin_N"/>
</dbReference>
<feature type="domain" description="Cyclin-like" evidence="9">
    <location>
        <begin position="290"/>
        <end position="365"/>
    </location>
</feature>
<evidence type="ECO:0000259" key="9">
    <source>
        <dbReference type="SMART" id="SM00385"/>
    </source>
</evidence>
<dbReference type="Pfam" id="PF02984">
    <property type="entry name" value="Cyclin_C"/>
    <property type="match status" value="1"/>
</dbReference>
<dbReference type="Gene3D" id="1.10.472.10">
    <property type="entry name" value="Cyclin-like"/>
    <property type="match status" value="2"/>
</dbReference>
<name>A0ABU6V880_9FABA</name>
<protein>
    <recommendedName>
        <fullName evidence="6">B-like cyclin</fullName>
    </recommendedName>
</protein>
<evidence type="ECO:0000256" key="6">
    <source>
        <dbReference type="ARBA" id="ARBA00032263"/>
    </source>
</evidence>